<organism evidence="1 2">
    <name type="scientific">Dipteronia dyeriana</name>
    <dbReference type="NCBI Taxonomy" id="168575"/>
    <lineage>
        <taxon>Eukaryota</taxon>
        <taxon>Viridiplantae</taxon>
        <taxon>Streptophyta</taxon>
        <taxon>Embryophyta</taxon>
        <taxon>Tracheophyta</taxon>
        <taxon>Spermatophyta</taxon>
        <taxon>Magnoliopsida</taxon>
        <taxon>eudicotyledons</taxon>
        <taxon>Gunneridae</taxon>
        <taxon>Pentapetalae</taxon>
        <taxon>rosids</taxon>
        <taxon>malvids</taxon>
        <taxon>Sapindales</taxon>
        <taxon>Sapindaceae</taxon>
        <taxon>Hippocastanoideae</taxon>
        <taxon>Acereae</taxon>
        <taxon>Dipteronia</taxon>
    </lineage>
</organism>
<proteinExistence type="predicted"/>
<dbReference type="AlphaFoldDB" id="A0AAD9TCT7"/>
<name>A0AAD9TCT7_9ROSI</name>
<protein>
    <submittedName>
        <fullName evidence="1">Uncharacterized protein</fullName>
    </submittedName>
</protein>
<dbReference type="Proteomes" id="UP001280121">
    <property type="component" value="Unassembled WGS sequence"/>
</dbReference>
<dbReference type="EMBL" id="JANJYI010000009">
    <property type="protein sequence ID" value="KAK2633712.1"/>
    <property type="molecule type" value="Genomic_DNA"/>
</dbReference>
<evidence type="ECO:0000313" key="2">
    <source>
        <dbReference type="Proteomes" id="UP001280121"/>
    </source>
</evidence>
<evidence type="ECO:0000313" key="1">
    <source>
        <dbReference type="EMBL" id="KAK2633712.1"/>
    </source>
</evidence>
<comment type="caution">
    <text evidence="1">The sequence shown here is derived from an EMBL/GenBank/DDBJ whole genome shotgun (WGS) entry which is preliminary data.</text>
</comment>
<keyword evidence="2" id="KW-1185">Reference proteome</keyword>
<reference evidence="1" key="1">
    <citation type="journal article" date="2023" name="Plant J.">
        <title>Genome sequences and population genomics provide insights into the demographic history, inbreeding, and mutation load of two 'living fossil' tree species of Dipteronia.</title>
        <authorList>
            <person name="Feng Y."/>
            <person name="Comes H.P."/>
            <person name="Chen J."/>
            <person name="Zhu S."/>
            <person name="Lu R."/>
            <person name="Zhang X."/>
            <person name="Li P."/>
            <person name="Qiu J."/>
            <person name="Olsen K.M."/>
            <person name="Qiu Y."/>
        </authorList>
    </citation>
    <scope>NUCLEOTIDE SEQUENCE</scope>
    <source>
        <strain evidence="1">KIB01</strain>
    </source>
</reference>
<sequence length="197" mass="22010">MIYMRLERWVIKNNRVLICGTIVCVDDYTVALWALTSLVALDGIIGIAKDILLSCTAFVFNHVLKHAAFVFTHLTFLLSVTDLDLSLLSVWATTLSSPPPRLPIHCSSLTACDTPLVASLTVYSRSPSTLEVLLPQWPRLSHVKLVRSHQRPQLLVGADFVPLFEQCESLTSLDLPNFYYRTEDLPPALQAYLKISA</sequence>
<gene>
    <name evidence="1" type="ORF">Ddye_028504</name>
</gene>
<accession>A0AAD9TCT7</accession>